<evidence type="ECO:0000259" key="33">
    <source>
        <dbReference type="PROSITE" id="PS50102"/>
    </source>
</evidence>
<keyword evidence="13 29" id="KW-0694">RNA-binding</keyword>
<dbReference type="InterPro" id="IPR006011">
    <property type="entry name" value="Syntaxin_N"/>
</dbReference>
<dbReference type="InterPro" id="IPR040434">
    <property type="entry name" value="TSAP1"/>
</dbReference>
<dbReference type="Proteomes" id="UP001046870">
    <property type="component" value="Chromosome 21"/>
</dbReference>
<dbReference type="InterPro" id="IPR041085">
    <property type="entry name" value="TSAP1_C"/>
</dbReference>
<dbReference type="SMART" id="SM00503">
    <property type="entry name" value="SynN"/>
    <property type="match status" value="1"/>
</dbReference>
<proteinExistence type="inferred from homology"/>
<dbReference type="PROSITE" id="PS50102">
    <property type="entry name" value="RRM"/>
    <property type="match status" value="2"/>
</dbReference>
<dbReference type="Gene3D" id="1.20.5.110">
    <property type="match status" value="1"/>
</dbReference>
<dbReference type="InterPro" id="IPR012677">
    <property type="entry name" value="Nucleotide-bd_a/b_plait_sf"/>
</dbReference>
<name>A0A9D3SVR7_MEGAT</name>
<dbReference type="InterPro" id="IPR000727">
    <property type="entry name" value="T_SNARE_dom"/>
</dbReference>
<dbReference type="GO" id="GO:0055038">
    <property type="term" value="C:recycling endosome membrane"/>
    <property type="evidence" value="ECO:0007669"/>
    <property type="project" value="UniProtKB-SubCell"/>
</dbReference>
<dbReference type="GO" id="GO:0000139">
    <property type="term" value="C:Golgi membrane"/>
    <property type="evidence" value="ECO:0007669"/>
    <property type="project" value="UniProtKB-SubCell"/>
</dbReference>
<evidence type="ECO:0000256" key="14">
    <source>
        <dbReference type="ARBA" id="ARBA00022917"/>
    </source>
</evidence>
<evidence type="ECO:0000256" key="26">
    <source>
        <dbReference type="ARBA" id="ARBA00057408"/>
    </source>
</evidence>
<dbReference type="Pfam" id="PF14523">
    <property type="entry name" value="Syntaxin_2"/>
    <property type="match status" value="1"/>
</dbReference>
<evidence type="ECO:0000256" key="32">
    <source>
        <dbReference type="SAM" id="Phobius"/>
    </source>
</evidence>
<evidence type="ECO:0000256" key="2">
    <source>
        <dbReference type="ARBA" id="ARBA00004409"/>
    </source>
</evidence>
<keyword evidence="20 32" id="KW-0472">Membrane</keyword>
<keyword evidence="10 32" id="KW-0812">Transmembrane</keyword>
<evidence type="ECO:0000259" key="34">
    <source>
        <dbReference type="PROSITE" id="PS50192"/>
    </source>
</evidence>
<keyword evidence="17" id="KW-0007">Acetylation</keyword>
<evidence type="ECO:0000256" key="3">
    <source>
        <dbReference type="ARBA" id="ARBA00004496"/>
    </source>
</evidence>
<comment type="similarity">
    <text evidence="4">Belongs to the RRM TRSPAP family.</text>
</comment>
<dbReference type="OrthoDB" id="446113at2759"/>
<gene>
    <name evidence="35" type="ORF">MATL_G00231040</name>
</gene>
<dbReference type="PANTHER" id="PTHR37457">
    <property type="entry name" value="TRNA SELENOCYSTEINE 1-ASSOCIATED PROTEIN 1-RELATED"/>
    <property type="match status" value="1"/>
</dbReference>
<dbReference type="InterPro" id="IPR034510">
    <property type="entry name" value="SECp43_RRM2"/>
</dbReference>
<dbReference type="CDD" id="cd00179">
    <property type="entry name" value="SynN"/>
    <property type="match status" value="1"/>
</dbReference>
<evidence type="ECO:0000256" key="27">
    <source>
        <dbReference type="ARBA" id="ARBA00060457"/>
    </source>
</evidence>
<evidence type="ECO:0000256" key="17">
    <source>
        <dbReference type="ARBA" id="ARBA00022990"/>
    </source>
</evidence>
<keyword evidence="8" id="KW-0963">Cytoplasm</keyword>
<keyword evidence="7" id="KW-0813">Transport</keyword>
<feature type="domain" description="RRM" evidence="33">
    <location>
        <begin position="2"/>
        <end position="85"/>
    </location>
</feature>
<evidence type="ECO:0000256" key="13">
    <source>
        <dbReference type="ARBA" id="ARBA00022884"/>
    </source>
</evidence>
<dbReference type="EMBL" id="JAFDVH010000021">
    <property type="protein sequence ID" value="KAG7457804.1"/>
    <property type="molecule type" value="Genomic_DNA"/>
</dbReference>
<evidence type="ECO:0000313" key="36">
    <source>
        <dbReference type="Proteomes" id="UP001046870"/>
    </source>
</evidence>
<evidence type="ECO:0000313" key="35">
    <source>
        <dbReference type="EMBL" id="KAG7457804.1"/>
    </source>
</evidence>
<evidence type="ECO:0000256" key="30">
    <source>
        <dbReference type="RuleBase" id="RU003858"/>
    </source>
</evidence>
<dbReference type="Pfam" id="PF00076">
    <property type="entry name" value="RRM_1"/>
    <property type="match status" value="2"/>
</dbReference>
<evidence type="ECO:0000256" key="4">
    <source>
        <dbReference type="ARBA" id="ARBA00008920"/>
    </source>
</evidence>
<dbReference type="GO" id="GO:0016192">
    <property type="term" value="P:vesicle-mediated transport"/>
    <property type="evidence" value="ECO:0007669"/>
    <property type="project" value="InterPro"/>
</dbReference>
<dbReference type="PANTHER" id="PTHR37457:SF2">
    <property type="entry name" value="TRNA SELENOCYSTEINE 1-ASSOCIATED PROTEIN 1"/>
    <property type="match status" value="1"/>
</dbReference>
<evidence type="ECO:0000256" key="28">
    <source>
        <dbReference type="ARBA" id="ARBA00069800"/>
    </source>
</evidence>
<dbReference type="FunFam" id="1.20.58.70:FF:000009">
    <property type="entry name" value="Syntaxin 12"/>
    <property type="match status" value="1"/>
</dbReference>
<evidence type="ECO:0000256" key="9">
    <source>
        <dbReference type="ARBA" id="ARBA00022553"/>
    </source>
</evidence>
<dbReference type="GO" id="GO:0000049">
    <property type="term" value="F:tRNA binding"/>
    <property type="evidence" value="ECO:0007669"/>
    <property type="project" value="TreeGrafter"/>
</dbReference>
<evidence type="ECO:0000256" key="16">
    <source>
        <dbReference type="ARBA" id="ARBA00022989"/>
    </source>
</evidence>
<accession>A0A9D3SVR7</accession>
<evidence type="ECO:0000256" key="6">
    <source>
        <dbReference type="ARBA" id="ARBA00016598"/>
    </source>
</evidence>
<evidence type="ECO:0000256" key="23">
    <source>
        <dbReference type="ARBA" id="ARBA00033477"/>
    </source>
</evidence>
<evidence type="ECO:0000256" key="24">
    <source>
        <dbReference type="ARBA" id="ARBA00037832"/>
    </source>
</evidence>
<organism evidence="35 36">
    <name type="scientific">Megalops atlanticus</name>
    <name type="common">Tarpon</name>
    <name type="synonym">Clupea gigantea</name>
    <dbReference type="NCBI Taxonomy" id="7932"/>
    <lineage>
        <taxon>Eukaryota</taxon>
        <taxon>Metazoa</taxon>
        <taxon>Chordata</taxon>
        <taxon>Craniata</taxon>
        <taxon>Vertebrata</taxon>
        <taxon>Euteleostomi</taxon>
        <taxon>Actinopterygii</taxon>
        <taxon>Neopterygii</taxon>
        <taxon>Teleostei</taxon>
        <taxon>Elopiformes</taxon>
        <taxon>Megalopidae</taxon>
        <taxon>Megalops</taxon>
    </lineage>
</organism>
<dbReference type="CDD" id="cd12610">
    <property type="entry name" value="RRM1_SECp43"/>
    <property type="match status" value="1"/>
</dbReference>
<comment type="similarity">
    <text evidence="5 30">Belongs to the syntaxin family.</text>
</comment>
<dbReference type="InterPro" id="IPR000504">
    <property type="entry name" value="RRM_dom"/>
</dbReference>
<keyword evidence="11" id="KW-0677">Repeat</keyword>
<evidence type="ECO:0000256" key="7">
    <source>
        <dbReference type="ARBA" id="ARBA00022448"/>
    </source>
</evidence>
<evidence type="ECO:0000256" key="19">
    <source>
        <dbReference type="ARBA" id="ARBA00023054"/>
    </source>
</evidence>
<dbReference type="Pfam" id="PF17654">
    <property type="entry name" value="Trnau1ap"/>
    <property type="match status" value="1"/>
</dbReference>
<dbReference type="Gene3D" id="1.20.58.70">
    <property type="match status" value="1"/>
</dbReference>
<keyword evidence="16 32" id="KW-1133">Transmembrane helix</keyword>
<dbReference type="InterPro" id="IPR010989">
    <property type="entry name" value="SNARE"/>
</dbReference>
<comment type="function">
    <text evidence="22">Involved in the early steps of selenocysteine biosynthesis and tRNA(Sec) charging to the later steps resulting in the cotranslational incorporation of selenocysteine into selenoproteins. Stabilizes the SECISBP2, EEFSEC and tRNA(Sec) complex. May be involved in the methylation of tRNA(Sec). Enhances efficiency of selenoproteins synthesis.</text>
</comment>
<keyword evidence="21" id="KW-0539">Nucleus</keyword>
<dbReference type="Pfam" id="PF05739">
    <property type="entry name" value="SNARE"/>
    <property type="match status" value="1"/>
</dbReference>
<keyword evidence="36" id="KW-1185">Reference proteome</keyword>
<dbReference type="SUPFAM" id="SSF47661">
    <property type="entry name" value="t-snare proteins"/>
    <property type="match status" value="1"/>
</dbReference>
<keyword evidence="12" id="KW-0967">Endosome</keyword>
<dbReference type="GO" id="GO:0006886">
    <property type="term" value="P:intracellular protein transport"/>
    <property type="evidence" value="ECO:0007669"/>
    <property type="project" value="InterPro"/>
</dbReference>
<comment type="caution">
    <text evidence="35">The sequence shown here is derived from an EMBL/GenBank/DDBJ whole genome shotgun (WGS) entry which is preliminary data.</text>
</comment>
<evidence type="ECO:0000256" key="29">
    <source>
        <dbReference type="PROSITE-ProRule" id="PRU00176"/>
    </source>
</evidence>
<evidence type="ECO:0000256" key="1">
    <source>
        <dbReference type="ARBA" id="ARBA00004123"/>
    </source>
</evidence>
<dbReference type="SUPFAM" id="SSF54928">
    <property type="entry name" value="RNA-binding domain, RBD"/>
    <property type="match status" value="1"/>
</dbReference>
<keyword evidence="9" id="KW-0597">Phosphoprotein</keyword>
<feature type="region of interest" description="Disordered" evidence="31">
    <location>
        <begin position="468"/>
        <end position="490"/>
    </location>
</feature>
<dbReference type="PROSITE" id="PS00914">
    <property type="entry name" value="SYNTAXIN"/>
    <property type="match status" value="1"/>
</dbReference>
<dbReference type="InterPro" id="IPR006012">
    <property type="entry name" value="Syntaxin/epimorphin_CS"/>
</dbReference>
<dbReference type="FunFam" id="3.30.70.330:FF:000159">
    <property type="entry name" value="tRNA selenocysteine 1-associated protein 1"/>
    <property type="match status" value="1"/>
</dbReference>
<dbReference type="SMART" id="SM00397">
    <property type="entry name" value="t_SNARE"/>
    <property type="match status" value="1"/>
</dbReference>
<evidence type="ECO:0000256" key="18">
    <source>
        <dbReference type="ARBA" id="ARBA00023034"/>
    </source>
</evidence>
<comment type="subcellular location">
    <subcellularLocation>
        <location evidence="3">Cytoplasm</location>
    </subcellularLocation>
    <subcellularLocation>
        <location evidence="24">Early endosome membrane</location>
        <topology evidence="24">Single-pass type IV membrane protein</topology>
    </subcellularLocation>
    <subcellularLocation>
        <location evidence="27">Endomembrane system</location>
        <topology evidence="27">Single-pass type IV membrane protein</topology>
        <orientation evidence="27">Cytoplasmic side</orientation>
    </subcellularLocation>
    <subcellularLocation>
        <location evidence="2">Golgi apparatus membrane</location>
        <topology evidence="2">Single-pass type IV membrane protein</topology>
    </subcellularLocation>
    <subcellularLocation>
        <location evidence="1">Nucleus</location>
    </subcellularLocation>
    <subcellularLocation>
        <location evidence="25">Recycling endosome membrane</location>
        <topology evidence="25">Single-pass type IV membrane protein</topology>
    </subcellularLocation>
</comment>
<dbReference type="CDD" id="cd12612">
    <property type="entry name" value="RRM2_SECp43"/>
    <property type="match status" value="1"/>
</dbReference>
<evidence type="ECO:0000256" key="25">
    <source>
        <dbReference type="ARBA" id="ARBA00043941"/>
    </source>
</evidence>
<dbReference type="PROSITE" id="PS50192">
    <property type="entry name" value="T_SNARE"/>
    <property type="match status" value="1"/>
</dbReference>
<dbReference type="InterPro" id="IPR035979">
    <property type="entry name" value="RBD_domain_sf"/>
</dbReference>
<keyword evidence="18" id="KW-0333">Golgi apparatus</keyword>
<evidence type="ECO:0000256" key="15">
    <source>
        <dbReference type="ARBA" id="ARBA00022927"/>
    </source>
</evidence>
<dbReference type="GO" id="GO:0031901">
    <property type="term" value="C:early endosome membrane"/>
    <property type="evidence" value="ECO:0007669"/>
    <property type="project" value="UniProtKB-SubCell"/>
</dbReference>
<evidence type="ECO:0000256" key="11">
    <source>
        <dbReference type="ARBA" id="ARBA00022737"/>
    </source>
</evidence>
<evidence type="ECO:0000256" key="8">
    <source>
        <dbReference type="ARBA" id="ARBA00022490"/>
    </source>
</evidence>
<keyword evidence="14" id="KW-0648">Protein biosynthesis</keyword>
<dbReference type="FunFam" id="3.30.70.330:FF:000166">
    <property type="entry name" value="Trna selenocysteine 1-associated protein 1"/>
    <property type="match status" value="1"/>
</dbReference>
<reference evidence="35" key="1">
    <citation type="submission" date="2021-01" db="EMBL/GenBank/DDBJ databases">
        <authorList>
            <person name="Zahm M."/>
            <person name="Roques C."/>
            <person name="Cabau C."/>
            <person name="Klopp C."/>
            <person name="Donnadieu C."/>
            <person name="Jouanno E."/>
            <person name="Lampietro C."/>
            <person name="Louis A."/>
            <person name="Herpin A."/>
            <person name="Echchiki A."/>
            <person name="Berthelot C."/>
            <person name="Parey E."/>
            <person name="Roest-Crollius H."/>
            <person name="Braasch I."/>
            <person name="Postlethwait J."/>
            <person name="Bobe J."/>
            <person name="Montfort J."/>
            <person name="Bouchez O."/>
            <person name="Begum T."/>
            <person name="Mejri S."/>
            <person name="Adams A."/>
            <person name="Chen W.-J."/>
            <person name="Guiguen Y."/>
        </authorList>
    </citation>
    <scope>NUCLEOTIDE SEQUENCE</scope>
    <source>
        <strain evidence="35">YG-15Mar2019-1</strain>
        <tissue evidence="35">Brain</tissue>
    </source>
</reference>
<dbReference type="Gene3D" id="3.30.70.330">
    <property type="match status" value="2"/>
</dbReference>
<evidence type="ECO:0000256" key="20">
    <source>
        <dbReference type="ARBA" id="ARBA00023136"/>
    </source>
</evidence>
<feature type="transmembrane region" description="Helical" evidence="32">
    <location>
        <begin position="596"/>
        <end position="616"/>
    </location>
</feature>
<feature type="domain" description="RRM" evidence="33">
    <location>
        <begin position="95"/>
        <end position="174"/>
    </location>
</feature>
<evidence type="ECO:0000256" key="31">
    <source>
        <dbReference type="SAM" id="MobiDB-lite"/>
    </source>
</evidence>
<evidence type="ECO:0000256" key="22">
    <source>
        <dbReference type="ARBA" id="ARBA00024717"/>
    </source>
</evidence>
<dbReference type="SMART" id="SM00360">
    <property type="entry name" value="RRM"/>
    <property type="match status" value="2"/>
</dbReference>
<evidence type="ECO:0000256" key="12">
    <source>
        <dbReference type="ARBA" id="ARBA00022753"/>
    </source>
</evidence>
<dbReference type="FunFam" id="1.20.5.110:FF:000016">
    <property type="entry name" value="Syntaxin 12"/>
    <property type="match status" value="1"/>
</dbReference>
<evidence type="ECO:0000256" key="21">
    <source>
        <dbReference type="ARBA" id="ARBA00023242"/>
    </source>
</evidence>
<evidence type="ECO:0000256" key="5">
    <source>
        <dbReference type="ARBA" id="ARBA00009063"/>
    </source>
</evidence>
<dbReference type="GO" id="GO:0005484">
    <property type="term" value="F:SNAP receptor activity"/>
    <property type="evidence" value="ECO:0007669"/>
    <property type="project" value="InterPro"/>
</dbReference>
<dbReference type="GO" id="GO:0001514">
    <property type="term" value="P:selenocysteine incorporation"/>
    <property type="evidence" value="ECO:0007669"/>
    <property type="project" value="TreeGrafter"/>
</dbReference>
<dbReference type="GO" id="GO:0005634">
    <property type="term" value="C:nucleus"/>
    <property type="evidence" value="ECO:0007669"/>
    <property type="project" value="UniProtKB-SubCell"/>
</dbReference>
<keyword evidence="15" id="KW-0653">Protein transport</keyword>
<dbReference type="CDD" id="cd15876">
    <property type="entry name" value="SNARE_syntaxin12"/>
    <property type="match status" value="1"/>
</dbReference>
<sequence length="618" mass="70385">MSSLWMGNLEPYMDERFIARAFATMGELVKGVRIIRNKFTGVTAGYCFVELADEATAERCLRKVNGKPLPGATPPRRFKLNRANHGRQGDNSQCFSLFVGDLTPEVDDGMLYEFFFNRFPSCRGGKVVLDAMGNSKGCGFVQFPDQRTQRRALEECQGAVGLGGKPLRLCLAANKTNRNNSSDSEYSQTYSYSYNHNHNHDQYHQQYSSYYSDWGSHQNYSYACDQYDLTQTSTQNYEQVEDDDLEDPNPTLDVLEANRQYMDRSEELYDALMDCRWQSLDSCGESRDVATFSPEESADPLITEIRSEKKRNPPLTFKLQERRVSDIELLRLPAPTDIRRWLIDRVFPAMSYGKGDHYGSQPQDFGSLIQACGSNIHKITQNTAQIKSMVNQLGTKQDTSELQDRLQQLQHYTNQLAKDTNRYLKDLGALPPPLSPTEQRQQKIQRDRLMNDFSAALNDFQAVQRRAADKEKESVARARAGSRLSAEDGTRDEQLVSFDNNAEGWGQSVAQTEEEAITEEDLELIKERETNIRQLESDIMDVNQIFKDLAVMIHDQGEMIDSIEANVESAEVHVERGAEQLQRAAYYQQKSRKKMCILAMVLSVVITILAIIIWQASK</sequence>
<keyword evidence="19" id="KW-0175">Coiled coil</keyword>
<dbReference type="AlphaFoldDB" id="A0A9D3SVR7"/>
<evidence type="ECO:0000256" key="10">
    <source>
        <dbReference type="ARBA" id="ARBA00022692"/>
    </source>
</evidence>
<feature type="domain" description="T-SNARE coiled-coil homology" evidence="34">
    <location>
        <begin position="522"/>
        <end position="584"/>
    </location>
</feature>
<comment type="function">
    <text evidence="26">SNARE promoting fusion of transport vesicles with target membranes. Together with SNARE STX6, promotes movement of vesicles from endosomes to the cell membrane, and may therefore function in the endocytic recycling pathway. Through complex formation with GRIP1, GRIA2 and NSG1 controls the intracellular fate of AMPAR and the endosomal sorting of the GRIA2 subunit toward recycling and membrane targeting.</text>
</comment>
<protein>
    <recommendedName>
        <fullName evidence="28">Syntaxin-12</fullName>
    </recommendedName>
    <alternativeName>
        <fullName evidence="6">tRNA selenocysteine 1-associated protein 1</fullName>
    </alternativeName>
    <alternativeName>
        <fullName evidence="23">tRNA selenocysteine-associated protein 1</fullName>
    </alternativeName>
</protein>